<proteinExistence type="predicted"/>
<dbReference type="HOGENOM" id="CLU_1939066_0_0_1"/>
<feature type="region of interest" description="Disordered" evidence="1">
    <location>
        <begin position="40"/>
        <end position="63"/>
    </location>
</feature>
<evidence type="ECO:0000256" key="1">
    <source>
        <dbReference type="SAM" id="MobiDB-lite"/>
    </source>
</evidence>
<feature type="compositionally biased region" description="Basic residues" evidence="1">
    <location>
        <begin position="40"/>
        <end position="50"/>
    </location>
</feature>
<keyword evidence="3" id="KW-1185">Reference proteome</keyword>
<dbReference type="RefSeq" id="XP_007926104.1">
    <property type="nucleotide sequence ID" value="XM_007927913.1"/>
</dbReference>
<name>M2ZUE6_PSEFD</name>
<evidence type="ECO:0000313" key="2">
    <source>
        <dbReference type="EMBL" id="EME82629.1"/>
    </source>
</evidence>
<protein>
    <submittedName>
        <fullName evidence="2">Uncharacterized protein</fullName>
    </submittedName>
</protein>
<gene>
    <name evidence="2" type="ORF">MYCFIDRAFT_174199</name>
</gene>
<dbReference type="AlphaFoldDB" id="M2ZUE6"/>
<dbReference type="KEGG" id="pfj:MYCFIDRAFT_174199"/>
<dbReference type="GeneID" id="19333141"/>
<dbReference type="VEuPathDB" id="FungiDB:MYCFIDRAFT_174199"/>
<dbReference type="EMBL" id="KB446558">
    <property type="protein sequence ID" value="EME82629.1"/>
    <property type="molecule type" value="Genomic_DNA"/>
</dbReference>
<sequence>MSTIWAVTKGSMRDGESDRAARARGGSLLSADATEEGFQHLHHARKLRQKTKSEPGASSYERHGRSQYILQKFQRMRGGVDCVCVPAFSFLMEVFISHARKQFHMLLPRGAQFADVTSGSELAPNLNAYC</sequence>
<dbReference type="Proteomes" id="UP000016932">
    <property type="component" value="Unassembled WGS sequence"/>
</dbReference>
<organism evidence="2 3">
    <name type="scientific">Pseudocercospora fijiensis (strain CIRAD86)</name>
    <name type="common">Black leaf streak disease fungus</name>
    <name type="synonym">Mycosphaerella fijiensis</name>
    <dbReference type="NCBI Taxonomy" id="383855"/>
    <lineage>
        <taxon>Eukaryota</taxon>
        <taxon>Fungi</taxon>
        <taxon>Dikarya</taxon>
        <taxon>Ascomycota</taxon>
        <taxon>Pezizomycotina</taxon>
        <taxon>Dothideomycetes</taxon>
        <taxon>Dothideomycetidae</taxon>
        <taxon>Mycosphaerellales</taxon>
        <taxon>Mycosphaerellaceae</taxon>
        <taxon>Pseudocercospora</taxon>
    </lineage>
</organism>
<accession>M2ZUE6</accession>
<reference evidence="2 3" key="1">
    <citation type="journal article" date="2012" name="PLoS Pathog.">
        <title>Diverse lifestyles and strategies of plant pathogenesis encoded in the genomes of eighteen Dothideomycetes fungi.</title>
        <authorList>
            <person name="Ohm R.A."/>
            <person name="Feau N."/>
            <person name="Henrissat B."/>
            <person name="Schoch C.L."/>
            <person name="Horwitz B.A."/>
            <person name="Barry K.W."/>
            <person name="Condon B.J."/>
            <person name="Copeland A.C."/>
            <person name="Dhillon B."/>
            <person name="Glaser F."/>
            <person name="Hesse C.N."/>
            <person name="Kosti I."/>
            <person name="LaButti K."/>
            <person name="Lindquist E.A."/>
            <person name="Lucas S."/>
            <person name="Salamov A.A."/>
            <person name="Bradshaw R.E."/>
            <person name="Ciuffetti L."/>
            <person name="Hamelin R.C."/>
            <person name="Kema G.H.J."/>
            <person name="Lawrence C."/>
            <person name="Scott J.A."/>
            <person name="Spatafora J.W."/>
            <person name="Turgeon B.G."/>
            <person name="de Wit P.J.G.M."/>
            <person name="Zhong S."/>
            <person name="Goodwin S.B."/>
            <person name="Grigoriev I.V."/>
        </authorList>
    </citation>
    <scope>NUCLEOTIDE SEQUENCE [LARGE SCALE GENOMIC DNA]</scope>
    <source>
        <strain evidence="2 3">CIRAD86</strain>
    </source>
</reference>
<evidence type="ECO:0000313" key="3">
    <source>
        <dbReference type="Proteomes" id="UP000016932"/>
    </source>
</evidence>